<feature type="compositionally biased region" description="Basic and acidic residues" evidence="1">
    <location>
        <begin position="142"/>
        <end position="155"/>
    </location>
</feature>
<accession>A0AAV9Q658</accession>
<feature type="compositionally biased region" description="Basic and acidic residues" evidence="1">
    <location>
        <begin position="169"/>
        <end position="194"/>
    </location>
</feature>
<protein>
    <recommendedName>
        <fullName evidence="4">Nuclear protein MDM1</fullName>
    </recommendedName>
</protein>
<feature type="region of interest" description="Disordered" evidence="1">
    <location>
        <begin position="142"/>
        <end position="206"/>
    </location>
</feature>
<evidence type="ECO:0000256" key="1">
    <source>
        <dbReference type="SAM" id="MobiDB-lite"/>
    </source>
</evidence>
<dbReference type="Proteomes" id="UP001345827">
    <property type="component" value="Unassembled WGS sequence"/>
</dbReference>
<keyword evidence="3" id="KW-1185">Reference proteome</keyword>
<organism evidence="2 3">
    <name type="scientific">Vermiconidia calcicola</name>
    <dbReference type="NCBI Taxonomy" id="1690605"/>
    <lineage>
        <taxon>Eukaryota</taxon>
        <taxon>Fungi</taxon>
        <taxon>Dikarya</taxon>
        <taxon>Ascomycota</taxon>
        <taxon>Pezizomycotina</taxon>
        <taxon>Dothideomycetes</taxon>
        <taxon>Dothideomycetidae</taxon>
        <taxon>Mycosphaerellales</taxon>
        <taxon>Extremaceae</taxon>
        <taxon>Vermiconidia</taxon>
    </lineage>
</organism>
<dbReference type="EMBL" id="JAXLQG010000011">
    <property type="protein sequence ID" value="KAK5534668.1"/>
    <property type="molecule type" value="Genomic_DNA"/>
</dbReference>
<feature type="compositionally biased region" description="Basic and acidic residues" evidence="1">
    <location>
        <begin position="224"/>
        <end position="236"/>
    </location>
</feature>
<sequence>MARTTKSRSALPLDGLVDKGGKKKPEYTRYRSIQHFFNEKRQKLLESVPSTYSFNYRVVPGTRGQLIQPLPPGISRNALTDVDAIQKQKLKFSRKEAKREHNPRYCLGRYQLLSMWNADMVTKEQEDESDKAMEKMRDLQRRYRLREYDPKEREAQANQAADGKKKKTTERLKADSREGARSEKRKMDNSERGNHHGTTTLSAQGKGLDLKDDVVCEVQGGADKKSLSRKQDDDNVKAASSDAEVKISVVTSSKSKKKKGKAPLGAQDEAKMTRLFRVAQVDAVRARHLIWNTKIPATRRSLKRKRNACEELQHEEQEPPNKKQKLGHRKSRQGCVSMVSPRNPSMSLAACYIASVSCAQPFSPLQSKPPNDPPPAIDRPVVQSKISYVSQMIQKREETVQDSKEKENLPNPE</sequence>
<name>A0AAV9Q658_9PEZI</name>
<evidence type="ECO:0008006" key="4">
    <source>
        <dbReference type="Google" id="ProtNLM"/>
    </source>
</evidence>
<feature type="compositionally biased region" description="Basic and acidic residues" evidence="1">
    <location>
        <begin position="309"/>
        <end position="321"/>
    </location>
</feature>
<feature type="region of interest" description="Disordered" evidence="1">
    <location>
        <begin position="224"/>
        <end position="244"/>
    </location>
</feature>
<proteinExistence type="predicted"/>
<gene>
    <name evidence="2" type="ORF">LTR25_006700</name>
</gene>
<feature type="region of interest" description="Disordered" evidence="1">
    <location>
        <begin position="1"/>
        <end position="24"/>
    </location>
</feature>
<comment type="caution">
    <text evidence="2">The sequence shown here is derived from an EMBL/GenBank/DDBJ whole genome shotgun (WGS) entry which is preliminary data.</text>
</comment>
<dbReference type="AlphaFoldDB" id="A0AAV9Q658"/>
<feature type="region of interest" description="Disordered" evidence="1">
    <location>
        <begin position="394"/>
        <end position="413"/>
    </location>
</feature>
<evidence type="ECO:0000313" key="3">
    <source>
        <dbReference type="Proteomes" id="UP001345827"/>
    </source>
</evidence>
<feature type="region of interest" description="Disordered" evidence="1">
    <location>
        <begin position="309"/>
        <end position="330"/>
    </location>
</feature>
<reference evidence="2 3" key="1">
    <citation type="submission" date="2023-06" db="EMBL/GenBank/DDBJ databases">
        <title>Black Yeasts Isolated from many extreme environments.</title>
        <authorList>
            <person name="Coleine C."/>
            <person name="Stajich J.E."/>
            <person name="Selbmann L."/>
        </authorList>
    </citation>
    <scope>NUCLEOTIDE SEQUENCE [LARGE SCALE GENOMIC DNA]</scope>
    <source>
        <strain evidence="2 3">CCFEE 5887</strain>
    </source>
</reference>
<evidence type="ECO:0000313" key="2">
    <source>
        <dbReference type="EMBL" id="KAK5534668.1"/>
    </source>
</evidence>